<keyword evidence="3" id="KW-1185">Reference proteome</keyword>
<protein>
    <recommendedName>
        <fullName evidence="4">Outer membrane protein assembly factor BamA</fullName>
    </recommendedName>
</protein>
<reference evidence="3" key="1">
    <citation type="submission" date="2016-10" db="EMBL/GenBank/DDBJ databases">
        <authorList>
            <person name="Varghese N."/>
            <person name="Submissions S."/>
        </authorList>
    </citation>
    <scope>NUCLEOTIDE SEQUENCE [LARGE SCALE GENOMIC DNA]</scope>
    <source>
        <strain evidence="3">BP1-148</strain>
    </source>
</reference>
<evidence type="ECO:0000313" key="3">
    <source>
        <dbReference type="Proteomes" id="UP000198779"/>
    </source>
</evidence>
<evidence type="ECO:0000313" key="2">
    <source>
        <dbReference type="EMBL" id="SDH00303.1"/>
    </source>
</evidence>
<evidence type="ECO:0000256" key="1">
    <source>
        <dbReference type="SAM" id="SignalP"/>
    </source>
</evidence>
<evidence type="ECO:0008006" key="4">
    <source>
        <dbReference type="Google" id="ProtNLM"/>
    </source>
</evidence>
<dbReference type="Pfam" id="PF18939">
    <property type="entry name" value="DUF5686"/>
    <property type="match status" value="2"/>
</dbReference>
<dbReference type="Proteomes" id="UP000198779">
    <property type="component" value="Unassembled WGS sequence"/>
</dbReference>
<gene>
    <name evidence="2" type="ORF">SAMN04487901_11487</name>
</gene>
<dbReference type="STRING" id="645274.SAMN04487901_11487"/>
<accession>A0A1G7YUV7</accession>
<dbReference type="EMBL" id="FNCQ01000014">
    <property type="protein sequence ID" value="SDH00303.1"/>
    <property type="molecule type" value="Genomic_DNA"/>
</dbReference>
<name>A0A1G7YUV7_9BACT</name>
<dbReference type="AlphaFoldDB" id="A0A1G7YUV7"/>
<sequence length="691" mass="80880">MKRLLLAILTTLAIVTSVSGETQVDSLVMNRMYSFLKNNVDKLEGFSTNVYAKHLYQIHKRNATMMAVPSMYNFSYGERVYVCEEYDRFTFHNIAHYENKRQAYCTTIPRNRSAMSVLFMYLTPNFYHVTIYDDHVLSPFNKENRIYYRYKTVPLANHKVRLYFRPRLVRNTQLVRGKAIIDALTGRIEQVEMEGEFDMIRFQTLTMMGKEGAHALLPRICQTNISFKFGGNHVTSQFEAVFDCPITLADSVNVKGDRDLMDSIRPISLSPAELAVWDDYDRRNGLVEEPEPEVDSDTIQITQTWVKEEEPEPAPRRRRNYLKEIGWDLIGENLIHSLKTEGDKGYLKLSPILDPQYISYSQSKGLAYRIKLGAKYKISETSYINFNPYVGYNFKFREFYYKAPIHLYYNDKKDAGVELIFGNDNRIGSSVILDEIKQQYGEDLDLDGKNLELFDDNYIRLRHHIQATKRLRLETGLVFHNRKSLNAEEMRKYGKETQYFSLAPSLSVKWMPSSKAPMMSLDYERGVKVNHQYISYERWEADASYKQPLCRTQQLNLRFGGGLYTAKDNNFFMDFANFRDNNIPGGWDDDFTGNFQLLNSRLYNESKYYLRGNVSFETPLMAGYLVPIVGRYVERERVYVSSLSIDNTRLYSELGYGFTCRIFSMGIFTSFLNYQYQDMGCKFTFELFNRW</sequence>
<organism evidence="2 3">
    <name type="scientific">Prevotella communis</name>
    <dbReference type="NCBI Taxonomy" id="2913614"/>
    <lineage>
        <taxon>Bacteria</taxon>
        <taxon>Pseudomonadati</taxon>
        <taxon>Bacteroidota</taxon>
        <taxon>Bacteroidia</taxon>
        <taxon>Bacteroidales</taxon>
        <taxon>Prevotellaceae</taxon>
        <taxon>Prevotella</taxon>
    </lineage>
</organism>
<feature type="signal peptide" evidence="1">
    <location>
        <begin position="1"/>
        <end position="20"/>
    </location>
</feature>
<dbReference type="InterPro" id="IPR043741">
    <property type="entry name" value="DUF5686"/>
</dbReference>
<keyword evidence="1" id="KW-0732">Signal</keyword>
<proteinExistence type="predicted"/>
<dbReference type="RefSeq" id="WP_143010161.1">
    <property type="nucleotide sequence ID" value="NZ_FNCQ01000014.1"/>
</dbReference>
<feature type="chain" id="PRO_5011643779" description="Outer membrane protein assembly factor BamA" evidence="1">
    <location>
        <begin position="21"/>
        <end position="691"/>
    </location>
</feature>